<evidence type="ECO:0000313" key="2">
    <source>
        <dbReference type="EnsemblMetazoa" id="G982.1:cds"/>
    </source>
</evidence>
<feature type="compositionally biased region" description="Basic and acidic residues" evidence="1">
    <location>
        <begin position="21"/>
        <end position="33"/>
    </location>
</feature>
<keyword evidence="3" id="KW-1185">Reference proteome</keyword>
<dbReference type="Proteomes" id="UP000005408">
    <property type="component" value="Unassembled WGS sequence"/>
</dbReference>
<name>A0A8W8P3I9_MAGGI</name>
<dbReference type="EnsemblMetazoa" id="G982.1">
    <property type="protein sequence ID" value="G982.1:cds"/>
    <property type="gene ID" value="G982"/>
</dbReference>
<sequence>DNALERTQHKKAKCGTSSCEGQREKDKDSERSRHAQFVKNQGTSQAPQNVKNREIDSKDAHKMKYPSHLHEWLERVKLSHTRKWKMLHYEKPKWTPQQLALTSKSRPAGKA</sequence>
<feature type="compositionally biased region" description="Polar residues" evidence="1">
    <location>
        <begin position="38"/>
        <end position="50"/>
    </location>
</feature>
<dbReference type="AlphaFoldDB" id="A0A8W8P3I9"/>
<evidence type="ECO:0000256" key="1">
    <source>
        <dbReference type="SAM" id="MobiDB-lite"/>
    </source>
</evidence>
<feature type="compositionally biased region" description="Basic and acidic residues" evidence="1">
    <location>
        <begin position="51"/>
        <end position="60"/>
    </location>
</feature>
<feature type="region of interest" description="Disordered" evidence="1">
    <location>
        <begin position="1"/>
        <end position="60"/>
    </location>
</feature>
<organism evidence="2 3">
    <name type="scientific">Magallana gigas</name>
    <name type="common">Pacific oyster</name>
    <name type="synonym">Crassostrea gigas</name>
    <dbReference type="NCBI Taxonomy" id="29159"/>
    <lineage>
        <taxon>Eukaryota</taxon>
        <taxon>Metazoa</taxon>
        <taxon>Spiralia</taxon>
        <taxon>Lophotrochozoa</taxon>
        <taxon>Mollusca</taxon>
        <taxon>Bivalvia</taxon>
        <taxon>Autobranchia</taxon>
        <taxon>Pteriomorphia</taxon>
        <taxon>Ostreida</taxon>
        <taxon>Ostreoidea</taxon>
        <taxon>Ostreidae</taxon>
        <taxon>Magallana</taxon>
    </lineage>
</organism>
<accession>A0A8W8P3I9</accession>
<evidence type="ECO:0000313" key="3">
    <source>
        <dbReference type="Proteomes" id="UP000005408"/>
    </source>
</evidence>
<protein>
    <submittedName>
        <fullName evidence="2">Uncharacterized protein</fullName>
    </submittedName>
</protein>
<reference evidence="2" key="1">
    <citation type="submission" date="2022-08" db="UniProtKB">
        <authorList>
            <consortium name="EnsemblMetazoa"/>
        </authorList>
    </citation>
    <scope>IDENTIFICATION</scope>
    <source>
        <strain evidence="2">05x7-T-G4-1.051#20</strain>
    </source>
</reference>
<proteinExistence type="predicted"/>